<dbReference type="AlphaFoldDB" id="J8ZX85"/>
<feature type="region of interest" description="Disordered" evidence="1">
    <location>
        <begin position="339"/>
        <end position="402"/>
    </location>
</feature>
<reference evidence="4" key="2">
    <citation type="submission" date="2015-07" db="EMBL/GenBank/DDBJ databases">
        <title>Contrasting host-pathogen interactions and genome evolution in two generalist and specialist microsporidian pathogens of mosquitoes.</title>
        <authorList>
            <consortium name="The Broad Institute Genomics Platform"/>
            <consortium name="The Broad Institute Genome Sequencing Center for Infectious Disease"/>
            <person name="Cuomo C.A."/>
            <person name="Sanscrainte N.D."/>
            <person name="Goldberg J.M."/>
            <person name="Heiman D."/>
            <person name="Young S."/>
            <person name="Zeng Q."/>
            <person name="Becnel J.J."/>
            <person name="Birren B.W."/>
        </authorList>
    </citation>
    <scope>NUCLEOTIDE SEQUENCE [LARGE SCALE GENOMIC DNA]</scope>
    <source>
        <strain evidence="4">USNM 41457</strain>
    </source>
</reference>
<keyword evidence="2" id="KW-0732">Signal</keyword>
<evidence type="ECO:0000256" key="1">
    <source>
        <dbReference type="SAM" id="MobiDB-lite"/>
    </source>
</evidence>
<feature type="compositionally biased region" description="Basic and acidic residues" evidence="1">
    <location>
        <begin position="367"/>
        <end position="382"/>
    </location>
</feature>
<organism evidence="3 4">
    <name type="scientific">Edhazardia aedis (strain USNM 41457)</name>
    <name type="common">Microsporidian parasite</name>
    <dbReference type="NCBI Taxonomy" id="1003232"/>
    <lineage>
        <taxon>Eukaryota</taxon>
        <taxon>Fungi</taxon>
        <taxon>Fungi incertae sedis</taxon>
        <taxon>Microsporidia</taxon>
        <taxon>Edhazardia</taxon>
    </lineage>
</organism>
<sequence length="603" mass="70923">MNQYLFLFLLFQKRVVGSDENKIEEVGTDKAQEVIDCSDLEMLTFSFLRDFQDQLINNFNKDFKFMKESQKFIFPILKNSRKLYIWRFGKKKDDTDKKEASKLIYDFLKPETYAKNTKTIFSDRKNVYEWFEKQSETKTIDLMNKNSMKKLKEENETKYNEIVSQLSDLRNFYLKFILICHFSGEDFDFVCDKKKEILEEWINKEKEEAEMQHKYDEDIENNSSNEQKNTLRRITQNSQKVSDEIHQKLHEELQEKFIEASNREKEVLKNETVSTENLNKPAILSAHENNDSDSVTSEMNKQNNVDFLAISGTESSVVADLVSENKDNLVIKNTLEENQANSSDFESQGEDIRITTKSKNESNASSPKDEKEHNTQIKKQTDQCDLASSKRSSISDSASTKTKNTYDERIYEHIKENIKKISNKIDERLKEVLIIEIEIVKSVNKIITIILENDTKFGSMFDKSEPKITEIFPYYHILSYIVERINTSVMKIEKGENIDDLLNNEVYINNFFMFFSILQEIIGLGPFSNTTLNIYINKLKNEKNKRKCFEIIELLEYAQNICKMLKEKTNFNIFMEHIVLEEYEKQLESLIAIIKRHGASKCF</sequence>
<dbReference type="EMBL" id="AFBI03000020">
    <property type="protein sequence ID" value="EJW04298.1"/>
    <property type="molecule type" value="Genomic_DNA"/>
</dbReference>
<evidence type="ECO:0000313" key="4">
    <source>
        <dbReference type="Proteomes" id="UP000003163"/>
    </source>
</evidence>
<gene>
    <name evidence="3" type="ORF">EDEG_01422</name>
</gene>
<evidence type="ECO:0000256" key="2">
    <source>
        <dbReference type="SAM" id="SignalP"/>
    </source>
</evidence>
<keyword evidence="4" id="KW-1185">Reference proteome</keyword>
<evidence type="ECO:0000313" key="3">
    <source>
        <dbReference type="EMBL" id="EJW04298.1"/>
    </source>
</evidence>
<dbReference type="HOGENOM" id="CLU_452716_0_0_1"/>
<protein>
    <submittedName>
        <fullName evidence="3">Uncharacterized protein</fullName>
    </submittedName>
</protein>
<dbReference type="VEuPathDB" id="MicrosporidiaDB:EDEG_01422"/>
<feature type="chain" id="PRO_5003819638" evidence="2">
    <location>
        <begin position="18"/>
        <end position="603"/>
    </location>
</feature>
<comment type="caution">
    <text evidence="3">The sequence shown here is derived from an EMBL/GenBank/DDBJ whole genome shotgun (WGS) entry which is preliminary data.</text>
</comment>
<feature type="compositionally biased region" description="Low complexity" evidence="1">
    <location>
        <begin position="389"/>
        <end position="399"/>
    </location>
</feature>
<feature type="compositionally biased region" description="Basic and acidic residues" evidence="1">
    <location>
        <begin position="350"/>
        <end position="360"/>
    </location>
</feature>
<accession>J8ZX85</accession>
<dbReference type="Proteomes" id="UP000003163">
    <property type="component" value="Unassembled WGS sequence"/>
</dbReference>
<name>J8ZX85_EDHAE</name>
<proteinExistence type="predicted"/>
<reference evidence="3 4" key="1">
    <citation type="submission" date="2011-08" db="EMBL/GenBank/DDBJ databases">
        <authorList>
            <person name="Liu Z.J."/>
            <person name="Shi F.L."/>
            <person name="Lu J.Q."/>
            <person name="Li M."/>
            <person name="Wang Z.L."/>
        </authorList>
    </citation>
    <scope>NUCLEOTIDE SEQUENCE [LARGE SCALE GENOMIC DNA]</scope>
    <source>
        <strain evidence="3 4">USNM 41457</strain>
    </source>
</reference>
<dbReference type="InParanoid" id="J8ZX85"/>
<feature type="signal peptide" evidence="2">
    <location>
        <begin position="1"/>
        <end position="17"/>
    </location>
</feature>